<accession>A0A9D3YB07</accession>
<dbReference type="EMBL" id="JAIWYP010000016">
    <property type="protein sequence ID" value="KAH3695881.1"/>
    <property type="molecule type" value="Genomic_DNA"/>
</dbReference>
<reference evidence="6" key="2">
    <citation type="submission" date="2020-11" db="EMBL/GenBank/DDBJ databases">
        <authorList>
            <person name="McCartney M.A."/>
            <person name="Auch B."/>
            <person name="Kono T."/>
            <person name="Mallez S."/>
            <person name="Becker A."/>
            <person name="Gohl D.M."/>
            <person name="Silverstein K.A.T."/>
            <person name="Koren S."/>
            <person name="Bechman K.B."/>
            <person name="Herman A."/>
            <person name="Abrahante J.E."/>
            <person name="Garbe J."/>
        </authorList>
    </citation>
    <scope>NUCLEOTIDE SEQUENCE</scope>
    <source>
        <strain evidence="6">Duluth1</strain>
        <tissue evidence="6">Whole animal</tissue>
    </source>
</reference>
<gene>
    <name evidence="6" type="ORF">DPMN_083339</name>
</gene>
<dbReference type="Pfam" id="PF00530">
    <property type="entry name" value="SRCR"/>
    <property type="match status" value="1"/>
</dbReference>
<comment type="caution">
    <text evidence="3">Lacks conserved residue(s) required for the propagation of feature annotation.</text>
</comment>
<organism evidence="6 7">
    <name type="scientific">Dreissena polymorpha</name>
    <name type="common">Zebra mussel</name>
    <name type="synonym">Mytilus polymorpha</name>
    <dbReference type="NCBI Taxonomy" id="45954"/>
    <lineage>
        <taxon>Eukaryota</taxon>
        <taxon>Metazoa</taxon>
        <taxon>Spiralia</taxon>
        <taxon>Lophotrochozoa</taxon>
        <taxon>Mollusca</taxon>
        <taxon>Bivalvia</taxon>
        <taxon>Autobranchia</taxon>
        <taxon>Heteroconchia</taxon>
        <taxon>Euheterodonta</taxon>
        <taxon>Imparidentia</taxon>
        <taxon>Neoheterodontei</taxon>
        <taxon>Myida</taxon>
        <taxon>Dreissenoidea</taxon>
        <taxon>Dreissenidae</taxon>
        <taxon>Dreissena</taxon>
    </lineage>
</organism>
<dbReference type="GO" id="GO:0016020">
    <property type="term" value="C:membrane"/>
    <property type="evidence" value="ECO:0007669"/>
    <property type="project" value="InterPro"/>
</dbReference>
<feature type="signal peptide" evidence="4">
    <location>
        <begin position="1"/>
        <end position="25"/>
    </location>
</feature>
<evidence type="ECO:0000313" key="6">
    <source>
        <dbReference type="EMBL" id="KAH3695881.1"/>
    </source>
</evidence>
<reference evidence="6" key="1">
    <citation type="journal article" date="2019" name="bioRxiv">
        <title>The Genome of the Zebra Mussel, Dreissena polymorpha: A Resource for Invasive Species Research.</title>
        <authorList>
            <person name="McCartney M.A."/>
            <person name="Auch B."/>
            <person name="Kono T."/>
            <person name="Mallez S."/>
            <person name="Zhang Y."/>
            <person name="Obille A."/>
            <person name="Becker A."/>
            <person name="Abrahante J.E."/>
            <person name="Garbe J."/>
            <person name="Badalamenti J.P."/>
            <person name="Herman A."/>
            <person name="Mangelson H."/>
            <person name="Liachko I."/>
            <person name="Sullivan S."/>
            <person name="Sone E.D."/>
            <person name="Koren S."/>
            <person name="Silverstein K.A.T."/>
            <person name="Beckman K.B."/>
            <person name="Gohl D.M."/>
        </authorList>
    </citation>
    <scope>NUCLEOTIDE SEQUENCE</scope>
    <source>
        <strain evidence="6">Duluth1</strain>
        <tissue evidence="6">Whole animal</tissue>
    </source>
</reference>
<dbReference type="PANTHER" id="PTHR48071:SF28">
    <property type="entry name" value="SRCR DOMAIN-CONTAINING PROTEIN"/>
    <property type="match status" value="1"/>
</dbReference>
<proteinExistence type="predicted"/>
<keyword evidence="4" id="KW-0732">Signal</keyword>
<dbReference type="Gene3D" id="3.10.250.10">
    <property type="entry name" value="SRCR-like domain"/>
    <property type="match status" value="1"/>
</dbReference>
<dbReference type="OrthoDB" id="422749at2759"/>
<comment type="caution">
    <text evidence="6">The sequence shown here is derived from an EMBL/GenBank/DDBJ whole genome shotgun (WGS) entry which is preliminary data.</text>
</comment>
<feature type="chain" id="PRO_5039324902" description="SRCR domain-containing protein" evidence="4">
    <location>
        <begin position="26"/>
        <end position="214"/>
    </location>
</feature>
<dbReference type="InterPro" id="IPR003609">
    <property type="entry name" value="Pan_app"/>
</dbReference>
<evidence type="ECO:0000259" key="5">
    <source>
        <dbReference type="PROSITE" id="PS50287"/>
    </source>
</evidence>
<dbReference type="AlphaFoldDB" id="A0A9D3YB07"/>
<dbReference type="PROSITE" id="PS50287">
    <property type="entry name" value="SRCR_2"/>
    <property type="match status" value="1"/>
</dbReference>
<name>A0A9D3YB07_DREPO</name>
<dbReference type="InterPro" id="IPR036772">
    <property type="entry name" value="SRCR-like_dom_sf"/>
</dbReference>
<keyword evidence="2" id="KW-0325">Glycoprotein</keyword>
<evidence type="ECO:0000256" key="3">
    <source>
        <dbReference type="PROSITE-ProRule" id="PRU00196"/>
    </source>
</evidence>
<dbReference type="Pfam" id="PF00024">
    <property type="entry name" value="PAN_1"/>
    <property type="match status" value="1"/>
</dbReference>
<keyword evidence="1" id="KW-1015">Disulfide bond</keyword>
<keyword evidence="7" id="KW-1185">Reference proteome</keyword>
<evidence type="ECO:0000256" key="2">
    <source>
        <dbReference type="ARBA" id="ARBA00023180"/>
    </source>
</evidence>
<dbReference type="SMART" id="SM00202">
    <property type="entry name" value="SR"/>
    <property type="match status" value="1"/>
</dbReference>
<evidence type="ECO:0000256" key="1">
    <source>
        <dbReference type="ARBA" id="ARBA00023157"/>
    </source>
</evidence>
<evidence type="ECO:0000313" key="7">
    <source>
        <dbReference type="Proteomes" id="UP000828390"/>
    </source>
</evidence>
<dbReference type="InterPro" id="IPR001190">
    <property type="entry name" value="SRCR"/>
</dbReference>
<dbReference type="PROSITE" id="PS00420">
    <property type="entry name" value="SRCR_1"/>
    <property type="match status" value="1"/>
</dbReference>
<dbReference type="PRINTS" id="PR00258">
    <property type="entry name" value="SPERACTRCPTR"/>
</dbReference>
<evidence type="ECO:0000256" key="4">
    <source>
        <dbReference type="SAM" id="SignalP"/>
    </source>
</evidence>
<dbReference type="PANTHER" id="PTHR48071">
    <property type="entry name" value="SRCR DOMAIN-CONTAINING PROTEIN"/>
    <property type="match status" value="1"/>
</dbReference>
<dbReference type="Proteomes" id="UP000828390">
    <property type="component" value="Unassembled WGS sequence"/>
</dbReference>
<feature type="domain" description="SRCR" evidence="5">
    <location>
        <begin position="115"/>
        <end position="212"/>
    </location>
</feature>
<protein>
    <recommendedName>
        <fullName evidence="5">SRCR domain-containing protein</fullName>
    </recommendedName>
</protein>
<dbReference type="SUPFAM" id="SSF56487">
    <property type="entry name" value="SRCR-like"/>
    <property type="match status" value="1"/>
</dbReference>
<sequence>MCQTVQLTLMLSYGLLLLCTNSLSGRGKRFAIRSLCANSTHFGRENFTLNNIDTAIVCGQACLKHNCQSFVFDQKLRHCSLKDNILNDEPRICIENVLYGIQADLADNCVAKGNIRLCNGSNSSSGRVEVLINGQWGTVCDDSWNEACAQVTCRMFGFTNGSGVSQAYFGPGFGQILMDDTLCSGNETSLFDVTYTSTHNCNHQEDSGVNCFDN</sequence>
<dbReference type="FunFam" id="3.10.250.10:FF:000011">
    <property type="entry name" value="Scavenger receptor class A member 5"/>
    <property type="match status" value="1"/>
</dbReference>